<dbReference type="CDD" id="cd05402">
    <property type="entry name" value="NT_PAP_TUTase"/>
    <property type="match status" value="1"/>
</dbReference>
<gene>
    <name evidence="8" type="ORF">CAEBREN_28562</name>
</gene>
<comment type="cofactor">
    <cofactor evidence="2">
        <name>Mg(2+)</name>
        <dbReference type="ChEBI" id="CHEBI:18420"/>
    </cofactor>
</comment>
<organism evidence="9">
    <name type="scientific">Caenorhabditis brenneri</name>
    <name type="common">Nematode worm</name>
    <dbReference type="NCBI Taxonomy" id="135651"/>
    <lineage>
        <taxon>Eukaryota</taxon>
        <taxon>Metazoa</taxon>
        <taxon>Ecdysozoa</taxon>
        <taxon>Nematoda</taxon>
        <taxon>Chromadorea</taxon>
        <taxon>Rhabditida</taxon>
        <taxon>Rhabditina</taxon>
        <taxon>Rhabditomorpha</taxon>
        <taxon>Rhabditoidea</taxon>
        <taxon>Rhabditidae</taxon>
        <taxon>Peloderinae</taxon>
        <taxon>Caenorhabditis</taxon>
    </lineage>
</organism>
<dbReference type="Gene3D" id="3.30.460.10">
    <property type="entry name" value="Beta Polymerase, domain 2"/>
    <property type="match status" value="1"/>
</dbReference>
<dbReference type="GO" id="GO:0050265">
    <property type="term" value="F:RNA uridylyltransferase activity"/>
    <property type="evidence" value="ECO:0007669"/>
    <property type="project" value="TreeGrafter"/>
</dbReference>
<evidence type="ECO:0000256" key="4">
    <source>
        <dbReference type="ARBA" id="ARBA00022723"/>
    </source>
</evidence>
<dbReference type="SUPFAM" id="SSF81631">
    <property type="entry name" value="PAP/OAS1 substrate-binding domain"/>
    <property type="match status" value="1"/>
</dbReference>
<dbReference type="PANTHER" id="PTHR12271:SF132">
    <property type="entry name" value="PAP-ASSOCIATED DOMAIN-CONTAINING PROTEIN"/>
    <property type="match status" value="1"/>
</dbReference>
<dbReference type="HOGENOM" id="CLU_536642_0_0_1"/>
<comment type="cofactor">
    <cofactor evidence="1">
        <name>Mn(2+)</name>
        <dbReference type="ChEBI" id="CHEBI:29035"/>
    </cofactor>
</comment>
<dbReference type="InterPro" id="IPR002058">
    <property type="entry name" value="PAP_assoc"/>
</dbReference>
<keyword evidence="5" id="KW-0460">Magnesium</keyword>
<sequence>MTVFQKLSPKVKGVKTLTTTSTSSTPERRITLTGSPCKMSQNGSSGYYEDFNMDDDDNTALVSMPESTLIECFGNLAVSKRPAHLRPPAAFCLPFVSMNNDSTSGHALKHITLTSVFDALHPYVGMPYLNRVDLATAINVYWMNNCLEAEQSDLFHRFALEMQVHLSACFGCRVVLDIYGSTRNGFGTRFCDVDMSLSFSPAPPPWATNSDRVMRAVAKALVDFPKAMDERYVNAKVPIVRFRSSDMDMEADISYKNDLALHNTQLLHQYCKWDPERLPTLGVWVKAWAKRSGIGEASKGSLSSYAWIVMLIHYLQQVEPVPVLPCLQEMNHQKNENVYVQGYNTYYWKFVDASRARRCRSSIVDLFVGFLDYYATYFDYSANVIQMVTKRLEYKPDRWLKYPMCIADPFETDHNLAQGVDQPMFEYIRACMEHSKKVFTDRRLRSEFLSGYGFDVDEYDVRHRNEMNLEMASQFGEFLLHKCIMVKQAPIRQFRDRSTSQSTSISNAST</sequence>
<keyword evidence="4" id="KW-0479">Metal-binding</keyword>
<dbReference type="GO" id="GO:0046872">
    <property type="term" value="F:metal ion binding"/>
    <property type="evidence" value="ECO:0007669"/>
    <property type="project" value="UniProtKB-KW"/>
</dbReference>
<evidence type="ECO:0000313" key="9">
    <source>
        <dbReference type="Proteomes" id="UP000008068"/>
    </source>
</evidence>
<dbReference type="Gene3D" id="1.10.1410.10">
    <property type="match status" value="1"/>
</dbReference>
<dbReference type="GO" id="GO:0031123">
    <property type="term" value="P:RNA 3'-end processing"/>
    <property type="evidence" value="ECO:0007669"/>
    <property type="project" value="TreeGrafter"/>
</dbReference>
<evidence type="ECO:0000256" key="5">
    <source>
        <dbReference type="ARBA" id="ARBA00022842"/>
    </source>
</evidence>
<dbReference type="EMBL" id="GL379834">
    <property type="protein sequence ID" value="EGT51602.1"/>
    <property type="molecule type" value="Genomic_DNA"/>
</dbReference>
<evidence type="ECO:0000256" key="2">
    <source>
        <dbReference type="ARBA" id="ARBA00001946"/>
    </source>
</evidence>
<reference evidence="9" key="1">
    <citation type="submission" date="2011-07" db="EMBL/GenBank/DDBJ databases">
        <authorList>
            <consortium name="Caenorhabditis brenneri Sequencing and Analysis Consortium"/>
            <person name="Wilson R.K."/>
        </authorList>
    </citation>
    <scope>NUCLEOTIDE SEQUENCE [LARGE SCALE GENOMIC DNA]</scope>
    <source>
        <strain evidence="9">PB2801</strain>
    </source>
</reference>
<dbReference type="FunCoup" id="G0N3K3">
    <property type="interactions" value="2587"/>
</dbReference>
<dbReference type="InParanoid" id="G0N3K3"/>
<evidence type="ECO:0000256" key="1">
    <source>
        <dbReference type="ARBA" id="ARBA00001936"/>
    </source>
</evidence>
<evidence type="ECO:0000313" key="8">
    <source>
        <dbReference type="EMBL" id="EGT51602.1"/>
    </source>
</evidence>
<dbReference type="eggNOG" id="KOG2277">
    <property type="taxonomic scope" value="Eukaryota"/>
</dbReference>
<dbReference type="SUPFAM" id="SSF81301">
    <property type="entry name" value="Nucleotidyltransferase"/>
    <property type="match status" value="1"/>
</dbReference>
<dbReference type="STRING" id="135651.G0N3K3"/>
<evidence type="ECO:0000259" key="7">
    <source>
        <dbReference type="Pfam" id="PF22600"/>
    </source>
</evidence>
<feature type="domain" description="Poly(A) RNA polymerase mitochondrial-like central palm" evidence="7">
    <location>
        <begin position="138"/>
        <end position="271"/>
    </location>
</feature>
<feature type="domain" description="PAP-associated" evidence="6">
    <location>
        <begin position="363"/>
        <end position="414"/>
    </location>
</feature>
<dbReference type="AlphaFoldDB" id="G0N3K3"/>
<evidence type="ECO:0000256" key="3">
    <source>
        <dbReference type="ARBA" id="ARBA00022679"/>
    </source>
</evidence>
<dbReference type="InterPro" id="IPR054708">
    <property type="entry name" value="MTPAP-like_central"/>
</dbReference>
<evidence type="ECO:0000259" key="6">
    <source>
        <dbReference type="Pfam" id="PF03828"/>
    </source>
</evidence>
<keyword evidence="3" id="KW-0808">Transferase</keyword>
<name>G0N3K3_CAEBE</name>
<dbReference type="PANTHER" id="PTHR12271">
    <property type="entry name" value="POLY A POLYMERASE CID PAP -RELATED"/>
    <property type="match status" value="1"/>
</dbReference>
<accession>G0N3K3</accession>
<dbReference type="Pfam" id="PF03828">
    <property type="entry name" value="PAP_assoc"/>
    <property type="match status" value="1"/>
</dbReference>
<protein>
    <submittedName>
        <fullName evidence="8">Uncharacterized protein</fullName>
    </submittedName>
</protein>
<dbReference type="InterPro" id="IPR043519">
    <property type="entry name" value="NT_sf"/>
</dbReference>
<keyword evidence="9" id="KW-1185">Reference proteome</keyword>
<dbReference type="Pfam" id="PF22600">
    <property type="entry name" value="MTPAP-like_central"/>
    <property type="match status" value="1"/>
</dbReference>
<proteinExistence type="predicted"/>
<dbReference type="OrthoDB" id="407432at2759"/>
<dbReference type="GO" id="GO:1990817">
    <property type="term" value="F:poly(A) RNA polymerase activity"/>
    <property type="evidence" value="ECO:0007669"/>
    <property type="project" value="UniProtKB-ARBA"/>
</dbReference>
<dbReference type="Proteomes" id="UP000008068">
    <property type="component" value="Unassembled WGS sequence"/>
</dbReference>